<dbReference type="SMART" id="SM00267">
    <property type="entry name" value="GGDEF"/>
    <property type="match status" value="1"/>
</dbReference>
<evidence type="ECO:0000313" key="5">
    <source>
        <dbReference type="Proteomes" id="UP001165395"/>
    </source>
</evidence>
<dbReference type="GO" id="GO:0052621">
    <property type="term" value="F:diguanylate cyclase activity"/>
    <property type="evidence" value="ECO:0007669"/>
    <property type="project" value="UniProtKB-EC"/>
</dbReference>
<dbReference type="InterPro" id="IPR000014">
    <property type="entry name" value="PAS"/>
</dbReference>
<feature type="domain" description="PAC" evidence="2">
    <location>
        <begin position="234"/>
        <end position="287"/>
    </location>
</feature>
<feature type="domain" description="PAS" evidence="1">
    <location>
        <begin position="161"/>
        <end position="203"/>
    </location>
</feature>
<feature type="domain" description="PAS" evidence="1">
    <location>
        <begin position="15"/>
        <end position="80"/>
    </location>
</feature>
<dbReference type="EC" id="2.7.7.65" evidence="4"/>
<gene>
    <name evidence="4" type="ORF">LIN78_10615</name>
</gene>
<feature type="domain" description="GGDEF" evidence="3">
    <location>
        <begin position="319"/>
        <end position="449"/>
    </location>
</feature>
<evidence type="ECO:0000259" key="3">
    <source>
        <dbReference type="PROSITE" id="PS50887"/>
    </source>
</evidence>
<dbReference type="InterPro" id="IPR029787">
    <property type="entry name" value="Nucleotide_cyclase"/>
</dbReference>
<dbReference type="PANTHER" id="PTHR44757">
    <property type="entry name" value="DIGUANYLATE CYCLASE DGCP"/>
    <property type="match status" value="1"/>
</dbReference>
<dbReference type="Proteomes" id="UP001165395">
    <property type="component" value="Unassembled WGS sequence"/>
</dbReference>
<dbReference type="Pfam" id="PF00990">
    <property type="entry name" value="GGDEF"/>
    <property type="match status" value="1"/>
</dbReference>
<dbReference type="SMART" id="SM00086">
    <property type="entry name" value="PAC"/>
    <property type="match status" value="1"/>
</dbReference>
<dbReference type="SUPFAM" id="SSF55785">
    <property type="entry name" value="PYP-like sensor domain (PAS domain)"/>
    <property type="match status" value="2"/>
</dbReference>
<comment type="caution">
    <text evidence="4">The sequence shown here is derived from an EMBL/GenBank/DDBJ whole genome shotgun (WGS) entry which is preliminary data.</text>
</comment>
<protein>
    <submittedName>
        <fullName evidence="4">Diguanylate cyclase</fullName>
        <ecNumber evidence="4">2.7.7.65</ecNumber>
    </submittedName>
</protein>
<organism evidence="4 5">
    <name type="scientific">Leeia speluncae</name>
    <dbReference type="NCBI Taxonomy" id="2884804"/>
    <lineage>
        <taxon>Bacteria</taxon>
        <taxon>Pseudomonadati</taxon>
        <taxon>Pseudomonadota</taxon>
        <taxon>Betaproteobacteria</taxon>
        <taxon>Neisseriales</taxon>
        <taxon>Leeiaceae</taxon>
        <taxon>Leeia</taxon>
    </lineage>
</organism>
<dbReference type="SMART" id="SM00091">
    <property type="entry name" value="PAS"/>
    <property type="match status" value="2"/>
</dbReference>
<dbReference type="NCBIfam" id="TIGR00229">
    <property type="entry name" value="sensory_box"/>
    <property type="match status" value="1"/>
</dbReference>
<evidence type="ECO:0000313" key="4">
    <source>
        <dbReference type="EMBL" id="MCB6183996.1"/>
    </source>
</evidence>
<dbReference type="Pfam" id="PF13426">
    <property type="entry name" value="PAS_9"/>
    <property type="match status" value="1"/>
</dbReference>
<dbReference type="RefSeq" id="WP_227180775.1">
    <property type="nucleotide sequence ID" value="NZ_JAJBZT010000005.1"/>
</dbReference>
<reference evidence="4" key="1">
    <citation type="submission" date="2021-10" db="EMBL/GenBank/DDBJ databases">
        <title>The complete genome sequence of Leeia sp. TBRC 13508.</title>
        <authorList>
            <person name="Charoenyingcharoen P."/>
            <person name="Yukphan P."/>
        </authorList>
    </citation>
    <scope>NUCLEOTIDE SEQUENCE</scope>
    <source>
        <strain evidence="4">TBRC 13508</strain>
    </source>
</reference>
<dbReference type="InterPro" id="IPR043128">
    <property type="entry name" value="Rev_trsase/Diguanyl_cyclase"/>
</dbReference>
<dbReference type="PROSITE" id="PS50887">
    <property type="entry name" value="GGDEF"/>
    <property type="match status" value="1"/>
</dbReference>
<dbReference type="Gene3D" id="3.30.70.270">
    <property type="match status" value="1"/>
</dbReference>
<dbReference type="InterPro" id="IPR000160">
    <property type="entry name" value="GGDEF_dom"/>
</dbReference>
<dbReference type="NCBIfam" id="TIGR00254">
    <property type="entry name" value="GGDEF"/>
    <property type="match status" value="1"/>
</dbReference>
<dbReference type="InterPro" id="IPR052155">
    <property type="entry name" value="Biofilm_reg_signaling"/>
</dbReference>
<evidence type="ECO:0000259" key="1">
    <source>
        <dbReference type="PROSITE" id="PS50112"/>
    </source>
</evidence>
<keyword evidence="4" id="KW-0808">Transferase</keyword>
<accession>A0ABS8D740</accession>
<dbReference type="InterPro" id="IPR035965">
    <property type="entry name" value="PAS-like_dom_sf"/>
</dbReference>
<dbReference type="EMBL" id="JAJBZT010000005">
    <property type="protein sequence ID" value="MCB6183996.1"/>
    <property type="molecule type" value="Genomic_DNA"/>
</dbReference>
<evidence type="ECO:0000259" key="2">
    <source>
        <dbReference type="PROSITE" id="PS50113"/>
    </source>
</evidence>
<dbReference type="InterPro" id="IPR000700">
    <property type="entry name" value="PAS-assoc_C"/>
</dbReference>
<dbReference type="CDD" id="cd00130">
    <property type="entry name" value="PAS"/>
    <property type="match status" value="1"/>
</dbReference>
<proteinExistence type="predicted"/>
<dbReference type="Gene3D" id="3.30.450.20">
    <property type="entry name" value="PAS domain"/>
    <property type="match status" value="2"/>
</dbReference>
<keyword evidence="4" id="KW-0548">Nucleotidyltransferase</keyword>
<keyword evidence="5" id="KW-1185">Reference proteome</keyword>
<sequence>MKSDEIPPFVNLFAEAIDVGLIILDQAGKVVLWNKWLEQYSRIAASDAIGKTIHVAFDSVVEPRVAIGVRETLDFGLSRLFSHALHPTPFPLYTPGHPKEKRIKQSVKIRPLKVEGGNWCLIQISDVTELVRREQLLREQSRELTDKLNHISAAQTQLFRSEQRFKELARQAPVGIFEVDMDGMLQFANDRWMTMVGMSHEQFGLIKWTSRVAGEDLARIETAWSASVQLEASFSEELRYIDRKTGSVVWVRVEATPLKAERGTLTGYIGTVVDIHDVKVSAIRHEQRAIRDVLTGVYNREYLESSLKHVIKTARRSDTLPALLFLDLDRFKEINDELGHEAGDLVLKAVARRLKRTLRSDDVIARFGGDEFVILLPDLQSKESLAMVVSKIRVALTLPINVMVKHVTVEASIGAAVFPEDADSALGLLRLADERMYTDKRARRPVESQ</sequence>
<dbReference type="PROSITE" id="PS50112">
    <property type="entry name" value="PAS"/>
    <property type="match status" value="2"/>
</dbReference>
<dbReference type="InterPro" id="IPR001610">
    <property type="entry name" value="PAC"/>
</dbReference>
<dbReference type="PROSITE" id="PS50113">
    <property type="entry name" value="PAC"/>
    <property type="match status" value="1"/>
</dbReference>
<dbReference type="SUPFAM" id="SSF55073">
    <property type="entry name" value="Nucleotide cyclase"/>
    <property type="match status" value="1"/>
</dbReference>
<name>A0ABS8D740_9NEIS</name>
<dbReference type="PANTHER" id="PTHR44757:SF2">
    <property type="entry name" value="BIOFILM ARCHITECTURE MAINTENANCE PROTEIN MBAA"/>
    <property type="match status" value="1"/>
</dbReference>
<dbReference type="CDD" id="cd01949">
    <property type="entry name" value="GGDEF"/>
    <property type="match status" value="1"/>
</dbReference>